<gene>
    <name evidence="1" type="ORF">OBE_08578</name>
</gene>
<dbReference type="AlphaFoldDB" id="K1SKV3"/>
<reference evidence="1" key="1">
    <citation type="journal article" date="2013" name="Environ. Microbiol.">
        <title>Microbiota from the distal guts of lean and obese adolescents exhibit partial functional redundancy besides clear differences in community structure.</title>
        <authorList>
            <person name="Ferrer M."/>
            <person name="Ruiz A."/>
            <person name="Lanza F."/>
            <person name="Haange S.B."/>
            <person name="Oberbach A."/>
            <person name="Till H."/>
            <person name="Bargiela R."/>
            <person name="Campoy C."/>
            <person name="Segura M.T."/>
            <person name="Richter M."/>
            <person name="von Bergen M."/>
            <person name="Seifert J."/>
            <person name="Suarez A."/>
        </authorList>
    </citation>
    <scope>NUCLEOTIDE SEQUENCE</scope>
</reference>
<accession>K1SKV3</accession>
<dbReference type="Gene3D" id="3.30.420.280">
    <property type="match status" value="1"/>
</dbReference>
<sequence>QNGLGLLKASNNRVQGWMAVKELLKPMKSDTDRPGLLVTENCVGLIRNLPSIQHDEKNPSDCATEPHEITHICDAARYFCVTRVLGAQKTVEKIVDDFDEGEDYDDVMTGGEMTADYLSYG</sequence>
<protein>
    <submittedName>
        <fullName evidence="1">Bacteriophage terminase large subunit-like protein</fullName>
    </submittedName>
</protein>
<name>K1SKV3_9ZZZZ</name>
<organism evidence="1">
    <name type="scientific">human gut metagenome</name>
    <dbReference type="NCBI Taxonomy" id="408170"/>
    <lineage>
        <taxon>unclassified sequences</taxon>
        <taxon>metagenomes</taxon>
        <taxon>organismal metagenomes</taxon>
    </lineage>
</organism>
<evidence type="ECO:0000313" key="1">
    <source>
        <dbReference type="EMBL" id="EKC61242.1"/>
    </source>
</evidence>
<feature type="non-terminal residue" evidence="1">
    <location>
        <position position="1"/>
    </location>
</feature>
<dbReference type="EMBL" id="AJWZ01005918">
    <property type="protein sequence ID" value="EKC61242.1"/>
    <property type="molecule type" value="Genomic_DNA"/>
</dbReference>
<comment type="caution">
    <text evidence="1">The sequence shown here is derived from an EMBL/GenBank/DDBJ whole genome shotgun (WGS) entry which is preliminary data.</text>
</comment>
<proteinExistence type="predicted"/>